<feature type="transmembrane region" description="Helical" evidence="1">
    <location>
        <begin position="14"/>
        <end position="32"/>
    </location>
</feature>
<name>A0A1H9H7L7_9BACT</name>
<dbReference type="RefSeq" id="WP_090168761.1">
    <property type="nucleotide sequence ID" value="NZ_FOFB01000012.1"/>
</dbReference>
<evidence type="ECO:0000256" key="1">
    <source>
        <dbReference type="SAM" id="Phobius"/>
    </source>
</evidence>
<keyword evidence="1" id="KW-1133">Transmembrane helix</keyword>
<sequence length="97" mass="10441">MTKKTYGLLVVNHLQWSVIGLFVALSVAFISLDYGAVFYGVPAAESAVSEILAPLSPPAPAAAPQKPAESVVPDTINGELVWPDPWDEIADYPLRNY</sequence>
<dbReference type="Proteomes" id="UP000199021">
    <property type="component" value="Unassembled WGS sequence"/>
</dbReference>
<proteinExistence type="predicted"/>
<protein>
    <submittedName>
        <fullName evidence="2">Uncharacterized protein</fullName>
    </submittedName>
</protein>
<dbReference type="AlphaFoldDB" id="A0A1H9H7L7"/>
<keyword evidence="1" id="KW-0472">Membrane</keyword>
<dbReference type="OrthoDB" id="9894031at2"/>
<accession>A0A1H9H7L7</accession>
<evidence type="ECO:0000313" key="2">
    <source>
        <dbReference type="EMBL" id="SEQ58344.1"/>
    </source>
</evidence>
<organism evidence="2 3">
    <name type="scientific">Neolewinella agarilytica</name>
    <dbReference type="NCBI Taxonomy" id="478744"/>
    <lineage>
        <taxon>Bacteria</taxon>
        <taxon>Pseudomonadati</taxon>
        <taxon>Bacteroidota</taxon>
        <taxon>Saprospiria</taxon>
        <taxon>Saprospirales</taxon>
        <taxon>Lewinellaceae</taxon>
        <taxon>Neolewinella</taxon>
    </lineage>
</organism>
<gene>
    <name evidence="2" type="ORF">SAMN05444359_11249</name>
</gene>
<evidence type="ECO:0000313" key="3">
    <source>
        <dbReference type="Proteomes" id="UP000199021"/>
    </source>
</evidence>
<reference evidence="3" key="1">
    <citation type="submission" date="2016-10" db="EMBL/GenBank/DDBJ databases">
        <authorList>
            <person name="Varghese N."/>
            <person name="Submissions S."/>
        </authorList>
    </citation>
    <scope>NUCLEOTIDE SEQUENCE [LARGE SCALE GENOMIC DNA]</scope>
    <source>
        <strain evidence="3">DSM 24740</strain>
    </source>
</reference>
<keyword evidence="1" id="KW-0812">Transmembrane</keyword>
<dbReference type="EMBL" id="FOFB01000012">
    <property type="protein sequence ID" value="SEQ58344.1"/>
    <property type="molecule type" value="Genomic_DNA"/>
</dbReference>
<keyword evidence="3" id="KW-1185">Reference proteome</keyword>
<dbReference type="InParanoid" id="A0A1H9H7L7"/>